<keyword evidence="3" id="KW-1185">Reference proteome</keyword>
<gene>
    <name evidence="2" type="ORF">ACFFHF_23225</name>
</gene>
<proteinExistence type="predicted"/>
<dbReference type="EMBL" id="JBHLUU010000127">
    <property type="protein sequence ID" value="MFC0478104.1"/>
    <property type="molecule type" value="Genomic_DNA"/>
</dbReference>
<organism evidence="2 3">
    <name type="scientific">Robertmurraya beringensis</name>
    <dbReference type="NCBI Taxonomy" id="641660"/>
    <lineage>
        <taxon>Bacteria</taxon>
        <taxon>Bacillati</taxon>
        <taxon>Bacillota</taxon>
        <taxon>Bacilli</taxon>
        <taxon>Bacillales</taxon>
        <taxon>Bacillaceae</taxon>
        <taxon>Robertmurraya</taxon>
    </lineage>
</organism>
<reference evidence="2 3" key="1">
    <citation type="submission" date="2024-09" db="EMBL/GenBank/DDBJ databases">
        <authorList>
            <person name="Sun Q."/>
            <person name="Mori K."/>
        </authorList>
    </citation>
    <scope>NUCLEOTIDE SEQUENCE [LARGE SCALE GENOMIC DNA]</scope>
    <source>
        <strain evidence="2 3">CGMCC 1.9126</strain>
    </source>
</reference>
<feature type="transmembrane region" description="Helical" evidence="1">
    <location>
        <begin position="105"/>
        <end position="123"/>
    </location>
</feature>
<dbReference type="InterPro" id="IPR038750">
    <property type="entry name" value="YczE/YyaS-like"/>
</dbReference>
<accession>A0ABV6KXN9</accession>
<feature type="transmembrane region" description="Helical" evidence="1">
    <location>
        <begin position="44"/>
        <end position="65"/>
    </location>
</feature>
<feature type="transmembrane region" description="Helical" evidence="1">
    <location>
        <begin position="171"/>
        <end position="191"/>
    </location>
</feature>
<dbReference type="Pfam" id="PF19700">
    <property type="entry name" value="DUF6198"/>
    <property type="match status" value="1"/>
</dbReference>
<keyword evidence="1" id="KW-1133">Transmembrane helix</keyword>
<evidence type="ECO:0000313" key="2">
    <source>
        <dbReference type="EMBL" id="MFC0478104.1"/>
    </source>
</evidence>
<sequence>MKNRMVFFLIGILILTFGVCLIIQAGLGAGAWDALAIGEARVFGLSMGTCVLIKGIILIIINSILQKKKPEYLAGLTILSIGLLIDFWFFVLFNHYHPGSLLLKVISLICGILILGLGISIYLQAKLPSSPMDVLMVAIHERFGLSLGLSRVIAEGSAFILALLFKGEIGVGTIVVTLTLGYVVQHLHPYFERLYHKKVRAHS</sequence>
<feature type="transmembrane region" description="Helical" evidence="1">
    <location>
        <begin position="143"/>
        <end position="165"/>
    </location>
</feature>
<evidence type="ECO:0000313" key="3">
    <source>
        <dbReference type="Proteomes" id="UP001589738"/>
    </source>
</evidence>
<protein>
    <submittedName>
        <fullName evidence="2">YitT family protein</fullName>
    </submittedName>
</protein>
<feature type="transmembrane region" description="Helical" evidence="1">
    <location>
        <begin position="72"/>
        <end position="93"/>
    </location>
</feature>
<keyword evidence="1" id="KW-0472">Membrane</keyword>
<dbReference type="PANTHER" id="PTHR40078">
    <property type="entry name" value="INTEGRAL MEMBRANE PROTEIN-RELATED"/>
    <property type="match status" value="1"/>
</dbReference>
<keyword evidence="1" id="KW-0812">Transmembrane</keyword>
<evidence type="ECO:0000256" key="1">
    <source>
        <dbReference type="SAM" id="Phobius"/>
    </source>
</evidence>
<dbReference type="Proteomes" id="UP001589738">
    <property type="component" value="Unassembled WGS sequence"/>
</dbReference>
<comment type="caution">
    <text evidence="2">The sequence shown here is derived from an EMBL/GenBank/DDBJ whole genome shotgun (WGS) entry which is preliminary data.</text>
</comment>
<name>A0ABV6KXN9_9BACI</name>
<dbReference type="PANTHER" id="PTHR40078:SF1">
    <property type="entry name" value="INTEGRAL MEMBRANE PROTEIN"/>
    <property type="match status" value="1"/>
</dbReference>
<dbReference type="RefSeq" id="WP_377059168.1">
    <property type="nucleotide sequence ID" value="NZ_JBHLUU010000127.1"/>
</dbReference>